<feature type="signal peptide" evidence="6">
    <location>
        <begin position="1"/>
        <end position="19"/>
    </location>
</feature>
<proteinExistence type="inferred from homology"/>
<dbReference type="Pfam" id="PF08107">
    <property type="entry name" value="Antimicrobial12"/>
    <property type="match status" value="1"/>
</dbReference>
<keyword evidence="5" id="KW-0044">Antibiotic</keyword>
<evidence type="ECO:0000256" key="4">
    <source>
        <dbReference type="ARBA" id="ARBA00022529"/>
    </source>
</evidence>
<keyword evidence="3" id="KW-0964">Secreted</keyword>
<dbReference type="Proteomes" id="UP000261500">
    <property type="component" value="Unplaced"/>
</dbReference>
<evidence type="ECO:0000313" key="8">
    <source>
        <dbReference type="Proteomes" id="UP000261500"/>
    </source>
</evidence>
<evidence type="ECO:0000256" key="1">
    <source>
        <dbReference type="ARBA" id="ARBA00004613"/>
    </source>
</evidence>
<dbReference type="AlphaFoldDB" id="A0A3B3UAF6"/>
<evidence type="ECO:0000313" key="7">
    <source>
        <dbReference type="Ensembl" id="ENSPLAP00000009639.1"/>
    </source>
</evidence>
<keyword evidence="6" id="KW-0732">Signal</keyword>
<dbReference type="InterPro" id="IPR012515">
    <property type="entry name" value="Antimicrobial12"/>
</dbReference>
<comment type="similarity">
    <text evidence="2">Belongs to the pleurocidin family.</text>
</comment>
<name>A0A3B3UAF6_9TELE</name>
<sequence>MRCVAIFLVLMAEPGGCFWKSLWKGASAVLRSVQHRYRCKSKVFKMKTFGETDHNLNNHSNEAIK</sequence>
<dbReference type="Ensembl" id="ENSPLAT00000000889.1">
    <property type="protein sequence ID" value="ENSPLAP00000009639.1"/>
    <property type="gene ID" value="ENSPLAG00000012435.1"/>
</dbReference>
<accession>A0A3B3UAF6</accession>
<keyword evidence="4" id="KW-0929">Antimicrobial</keyword>
<dbReference type="GO" id="GO:0005576">
    <property type="term" value="C:extracellular region"/>
    <property type="evidence" value="ECO:0007669"/>
    <property type="project" value="UniProtKB-SubCell"/>
</dbReference>
<protein>
    <submittedName>
        <fullName evidence="7">Uncharacterized protein</fullName>
    </submittedName>
</protein>
<reference evidence="7" key="2">
    <citation type="submission" date="2025-09" db="UniProtKB">
        <authorList>
            <consortium name="Ensembl"/>
        </authorList>
    </citation>
    <scope>IDENTIFICATION</scope>
</reference>
<dbReference type="GO" id="GO:0042742">
    <property type="term" value="P:defense response to bacterium"/>
    <property type="evidence" value="ECO:0007669"/>
    <property type="project" value="UniProtKB-KW"/>
</dbReference>
<comment type="subcellular location">
    <subcellularLocation>
        <location evidence="1">Secreted</location>
    </subcellularLocation>
</comment>
<evidence type="ECO:0000256" key="5">
    <source>
        <dbReference type="ARBA" id="ARBA00023022"/>
    </source>
</evidence>
<feature type="chain" id="PRO_5017448969" evidence="6">
    <location>
        <begin position="20"/>
        <end position="65"/>
    </location>
</feature>
<organism evidence="7 8">
    <name type="scientific">Poecilia latipinna</name>
    <name type="common">sailfin molly</name>
    <dbReference type="NCBI Taxonomy" id="48699"/>
    <lineage>
        <taxon>Eukaryota</taxon>
        <taxon>Metazoa</taxon>
        <taxon>Chordata</taxon>
        <taxon>Craniata</taxon>
        <taxon>Vertebrata</taxon>
        <taxon>Euteleostomi</taxon>
        <taxon>Actinopterygii</taxon>
        <taxon>Neopterygii</taxon>
        <taxon>Teleostei</taxon>
        <taxon>Neoteleostei</taxon>
        <taxon>Acanthomorphata</taxon>
        <taxon>Ovalentaria</taxon>
        <taxon>Atherinomorphae</taxon>
        <taxon>Cyprinodontiformes</taxon>
        <taxon>Poeciliidae</taxon>
        <taxon>Poeciliinae</taxon>
        <taxon>Poecilia</taxon>
    </lineage>
</organism>
<evidence type="ECO:0000256" key="2">
    <source>
        <dbReference type="ARBA" id="ARBA00007419"/>
    </source>
</evidence>
<evidence type="ECO:0000256" key="3">
    <source>
        <dbReference type="ARBA" id="ARBA00022525"/>
    </source>
</evidence>
<keyword evidence="8" id="KW-1185">Reference proteome</keyword>
<reference evidence="7" key="1">
    <citation type="submission" date="2025-08" db="UniProtKB">
        <authorList>
            <consortium name="Ensembl"/>
        </authorList>
    </citation>
    <scope>IDENTIFICATION</scope>
</reference>
<evidence type="ECO:0000256" key="6">
    <source>
        <dbReference type="SAM" id="SignalP"/>
    </source>
</evidence>